<organism evidence="3 4">
    <name type="scientific">Dinothrombium tinctorium</name>
    <dbReference type="NCBI Taxonomy" id="1965070"/>
    <lineage>
        <taxon>Eukaryota</taxon>
        <taxon>Metazoa</taxon>
        <taxon>Ecdysozoa</taxon>
        <taxon>Arthropoda</taxon>
        <taxon>Chelicerata</taxon>
        <taxon>Arachnida</taxon>
        <taxon>Acari</taxon>
        <taxon>Acariformes</taxon>
        <taxon>Trombidiformes</taxon>
        <taxon>Prostigmata</taxon>
        <taxon>Anystina</taxon>
        <taxon>Parasitengona</taxon>
        <taxon>Trombidioidea</taxon>
        <taxon>Trombidiidae</taxon>
        <taxon>Dinothrombium</taxon>
    </lineage>
</organism>
<dbReference type="SUPFAM" id="SSF52047">
    <property type="entry name" value="RNI-like"/>
    <property type="match status" value="1"/>
</dbReference>
<accession>A0A3S3RV93</accession>
<reference evidence="3" key="2">
    <citation type="submission" date="2018-11" db="EMBL/GenBank/DDBJ databases">
        <title>Trombidioid mite genomics.</title>
        <authorList>
            <person name="Dong X."/>
        </authorList>
    </citation>
    <scope>NUCLEOTIDE SEQUENCE</scope>
    <source>
        <strain evidence="3">UoL-WK</strain>
    </source>
</reference>
<keyword evidence="4" id="KW-1185">Reference proteome</keyword>
<name>A0A3S3RV93_9ACAR</name>
<dbReference type="Gene3D" id="3.80.10.10">
    <property type="entry name" value="Ribonuclease Inhibitor"/>
    <property type="match status" value="1"/>
</dbReference>
<evidence type="ECO:0000313" key="1">
    <source>
        <dbReference type="EMBL" id="RWS03763.1"/>
    </source>
</evidence>
<proteinExistence type="predicted"/>
<protein>
    <submittedName>
        <fullName evidence="3">Uncharacterized protein</fullName>
    </submittedName>
</protein>
<sequence length="230" mass="27091">MSLWNCVSIKEFTLGGNLMGGMNIIEEIITYFPQLETFELFCRVDPNILQSLHKFKYLEKLNLQLEKYDYFLPLPPVKLKTIKNASISFTSVLDSDLSRFVKWFPNVEKLSLFFDCKPMIITNTVCEISKLSHLRVLNFCKYSKWHKMTDFYTIFDSPTLRKVRIGNIGMKTVYAIVEYLSIICDDKEDRLLVILATKHWNQIPLLSCKAFDLKIQRRLHKFDLLRLTQN</sequence>
<evidence type="ECO:0000313" key="3">
    <source>
        <dbReference type="EMBL" id="RWS06544.1"/>
    </source>
</evidence>
<dbReference type="AlphaFoldDB" id="A0A3S3RV93"/>
<dbReference type="Proteomes" id="UP000285301">
    <property type="component" value="Unassembled WGS sequence"/>
</dbReference>
<dbReference type="EMBL" id="NCKU01004062">
    <property type="protein sequence ID" value="RWS06501.1"/>
    <property type="molecule type" value="Genomic_DNA"/>
</dbReference>
<evidence type="ECO:0000313" key="4">
    <source>
        <dbReference type="Proteomes" id="UP000285301"/>
    </source>
</evidence>
<evidence type="ECO:0000313" key="2">
    <source>
        <dbReference type="EMBL" id="RWS06501.1"/>
    </source>
</evidence>
<comment type="caution">
    <text evidence="3">The sequence shown here is derived from an EMBL/GenBank/DDBJ whole genome shotgun (WGS) entry which is preliminary data.</text>
</comment>
<dbReference type="InterPro" id="IPR032675">
    <property type="entry name" value="LRR_dom_sf"/>
</dbReference>
<gene>
    <name evidence="3" type="ORF">B4U79_16200</name>
    <name evidence="2" type="ORF">B4U79_16206</name>
    <name evidence="1" type="ORF">B4U79_16483</name>
</gene>
<reference evidence="3 4" key="1">
    <citation type="journal article" date="2018" name="Gigascience">
        <title>Genomes of trombidid mites reveal novel predicted allergens and laterally-transferred genes associated with secondary metabolism.</title>
        <authorList>
            <person name="Dong X."/>
            <person name="Chaisiri K."/>
            <person name="Xia D."/>
            <person name="Armstrong S.D."/>
            <person name="Fang Y."/>
            <person name="Donnelly M.J."/>
            <person name="Kadowaki T."/>
            <person name="McGarry J.W."/>
            <person name="Darby A.C."/>
            <person name="Makepeace B.L."/>
        </authorList>
    </citation>
    <scope>NUCLEOTIDE SEQUENCE [LARGE SCALE GENOMIC DNA]</scope>
    <source>
        <strain evidence="3">UoL-WK</strain>
    </source>
</reference>
<dbReference type="EMBL" id="NCKU01006180">
    <property type="protein sequence ID" value="RWS03763.1"/>
    <property type="molecule type" value="Genomic_DNA"/>
</dbReference>
<dbReference type="EMBL" id="NCKU01004027">
    <property type="protein sequence ID" value="RWS06544.1"/>
    <property type="molecule type" value="Genomic_DNA"/>
</dbReference>